<keyword evidence="4 10" id="KW-0067">ATP-binding</keyword>
<proteinExistence type="predicted"/>
<evidence type="ECO:0000256" key="4">
    <source>
        <dbReference type="ARBA" id="ARBA00022840"/>
    </source>
</evidence>
<dbReference type="InterPro" id="IPR003593">
    <property type="entry name" value="AAA+_ATPase"/>
</dbReference>
<dbReference type="InterPro" id="IPR036640">
    <property type="entry name" value="ABC1_TM_sf"/>
</dbReference>
<evidence type="ECO:0000313" key="10">
    <source>
        <dbReference type="EMBL" id="WFP16010.1"/>
    </source>
</evidence>
<name>A0ABY8H4E9_9MICC</name>
<feature type="transmembrane region" description="Helical" evidence="7">
    <location>
        <begin position="65"/>
        <end position="84"/>
    </location>
</feature>
<dbReference type="InterPro" id="IPR003439">
    <property type="entry name" value="ABC_transporter-like_ATP-bd"/>
</dbReference>
<feature type="transmembrane region" description="Helical" evidence="7">
    <location>
        <begin position="26"/>
        <end position="45"/>
    </location>
</feature>
<protein>
    <submittedName>
        <fullName evidence="10">ABC transporter ATP-binding protein</fullName>
    </submittedName>
</protein>
<dbReference type="InterPro" id="IPR039421">
    <property type="entry name" value="Type_1_exporter"/>
</dbReference>
<dbReference type="InterPro" id="IPR011527">
    <property type="entry name" value="ABC1_TM_dom"/>
</dbReference>
<dbReference type="GO" id="GO:0005524">
    <property type="term" value="F:ATP binding"/>
    <property type="evidence" value="ECO:0007669"/>
    <property type="project" value="UniProtKB-KW"/>
</dbReference>
<evidence type="ECO:0000259" key="8">
    <source>
        <dbReference type="PROSITE" id="PS50893"/>
    </source>
</evidence>
<dbReference type="Pfam" id="PF00005">
    <property type="entry name" value="ABC_tran"/>
    <property type="match status" value="1"/>
</dbReference>
<evidence type="ECO:0000256" key="5">
    <source>
        <dbReference type="ARBA" id="ARBA00022989"/>
    </source>
</evidence>
<evidence type="ECO:0000259" key="9">
    <source>
        <dbReference type="PROSITE" id="PS50929"/>
    </source>
</evidence>
<keyword evidence="11" id="KW-1185">Reference proteome</keyword>
<keyword evidence="5 7" id="KW-1133">Transmembrane helix</keyword>
<keyword evidence="2 7" id="KW-0812">Transmembrane</keyword>
<dbReference type="Pfam" id="PF00664">
    <property type="entry name" value="ABC_membrane"/>
    <property type="match status" value="1"/>
</dbReference>
<dbReference type="Proteomes" id="UP001219037">
    <property type="component" value="Chromosome"/>
</dbReference>
<evidence type="ECO:0000256" key="7">
    <source>
        <dbReference type="SAM" id="Phobius"/>
    </source>
</evidence>
<feature type="domain" description="ABC transporter" evidence="8">
    <location>
        <begin position="349"/>
        <end position="574"/>
    </location>
</feature>
<evidence type="ECO:0000256" key="6">
    <source>
        <dbReference type="ARBA" id="ARBA00023136"/>
    </source>
</evidence>
<comment type="subcellular location">
    <subcellularLocation>
        <location evidence="1">Cell membrane</location>
        <topology evidence="1">Multi-pass membrane protein</topology>
    </subcellularLocation>
</comment>
<feature type="transmembrane region" description="Helical" evidence="7">
    <location>
        <begin position="251"/>
        <end position="273"/>
    </location>
</feature>
<dbReference type="EMBL" id="CP121252">
    <property type="protein sequence ID" value="WFP16010.1"/>
    <property type="molecule type" value="Genomic_DNA"/>
</dbReference>
<dbReference type="PANTHER" id="PTHR43394:SF1">
    <property type="entry name" value="ATP-BINDING CASSETTE SUB-FAMILY B MEMBER 10, MITOCHONDRIAL"/>
    <property type="match status" value="1"/>
</dbReference>
<gene>
    <name evidence="10" type="ORF">P8192_11500</name>
</gene>
<evidence type="ECO:0000313" key="11">
    <source>
        <dbReference type="Proteomes" id="UP001219037"/>
    </source>
</evidence>
<sequence length="575" mass="62205">MTAKSTERSIWQAIARLSPYLDGVRWRWALGLTAALAASLVALVIPQVIQHLVNSIVHAGSAQVWTAALIMAVLGVAEAGLIYARRFFVLPPAAGVETRARVALYRRLQRMPLSFHDAWPSGQLLSRAVSDLNLLRRWIAFGTIMFIVSVITILVGMGLMFSLSWQLALVYLLGAVPIMWRSFGFRLDFRAASRLSQDQAGDLATTVEESVHGIRVLKAFGRSGEALDGFRSQADTLRGTEVHKATVLSRFIGLVVALPEIVLGISLALGLYLTADGSLTVGALAAFFATAMVLAGPVESVGQLMGMALSAKTAIDRHIEVMDQPAVIEPSQPQTPPRRGSLEFRGAEFHYADAEPDDAGHIPALFSVNLEVRPGETMALVGVTGSGKSTLAHLAPRLYDVTGGQVLVDGVDVREMSLDTLRTRVAIALEEPTLFSDTVRNNVLLAADEEMLHTALHTAHADFVYDLPEGVETQIGEQGLSLSGGQRQRLSLARAIAARPDILVLDDPLSAVDVHTEELITARLREVLADTTVLIVAHRRSTVALADRVAVLHEGRIVEVGAPDEMRSEIYRELL</sequence>
<dbReference type="CDD" id="cd18543">
    <property type="entry name" value="ABC_6TM_Rv0194_D1_like"/>
    <property type="match status" value="1"/>
</dbReference>
<dbReference type="RefSeq" id="WP_278157181.1">
    <property type="nucleotide sequence ID" value="NZ_CP121252.1"/>
</dbReference>
<dbReference type="SUPFAM" id="SSF52540">
    <property type="entry name" value="P-loop containing nucleoside triphosphate hydrolases"/>
    <property type="match status" value="1"/>
</dbReference>
<dbReference type="SMART" id="SM00382">
    <property type="entry name" value="AAA"/>
    <property type="match status" value="1"/>
</dbReference>
<keyword evidence="3" id="KW-0547">Nucleotide-binding</keyword>
<evidence type="ECO:0000256" key="1">
    <source>
        <dbReference type="ARBA" id="ARBA00004651"/>
    </source>
</evidence>
<feature type="transmembrane region" description="Helical" evidence="7">
    <location>
        <begin position="163"/>
        <end position="180"/>
    </location>
</feature>
<feature type="transmembrane region" description="Helical" evidence="7">
    <location>
        <begin position="279"/>
        <end position="298"/>
    </location>
</feature>
<dbReference type="PROSITE" id="PS50929">
    <property type="entry name" value="ABC_TM1F"/>
    <property type="match status" value="1"/>
</dbReference>
<dbReference type="PROSITE" id="PS50893">
    <property type="entry name" value="ABC_TRANSPORTER_2"/>
    <property type="match status" value="1"/>
</dbReference>
<keyword evidence="6 7" id="KW-0472">Membrane</keyword>
<evidence type="ECO:0000256" key="2">
    <source>
        <dbReference type="ARBA" id="ARBA00022692"/>
    </source>
</evidence>
<dbReference type="Gene3D" id="1.20.1560.10">
    <property type="entry name" value="ABC transporter type 1, transmembrane domain"/>
    <property type="match status" value="1"/>
</dbReference>
<reference evidence="10 11" key="1">
    <citation type="submission" date="2023-04" db="EMBL/GenBank/DDBJ databases">
        <title>Funneling lignin-derived compounds into biodiesel using alkali-halophilic Citricoccus sp. P2.</title>
        <authorList>
            <person name="Luo C.-B."/>
        </authorList>
    </citation>
    <scope>NUCLEOTIDE SEQUENCE [LARGE SCALE GENOMIC DNA]</scope>
    <source>
        <strain evidence="10 11">P2</strain>
    </source>
</reference>
<organism evidence="10 11">
    <name type="scientific">Citricoccus muralis</name>
    <dbReference type="NCBI Taxonomy" id="169134"/>
    <lineage>
        <taxon>Bacteria</taxon>
        <taxon>Bacillati</taxon>
        <taxon>Actinomycetota</taxon>
        <taxon>Actinomycetes</taxon>
        <taxon>Micrococcales</taxon>
        <taxon>Micrococcaceae</taxon>
        <taxon>Citricoccus</taxon>
    </lineage>
</organism>
<dbReference type="InterPro" id="IPR017871">
    <property type="entry name" value="ABC_transporter-like_CS"/>
</dbReference>
<evidence type="ECO:0000256" key="3">
    <source>
        <dbReference type="ARBA" id="ARBA00022741"/>
    </source>
</evidence>
<dbReference type="InterPro" id="IPR027417">
    <property type="entry name" value="P-loop_NTPase"/>
</dbReference>
<dbReference type="PANTHER" id="PTHR43394">
    <property type="entry name" value="ATP-DEPENDENT PERMEASE MDL1, MITOCHONDRIAL"/>
    <property type="match status" value="1"/>
</dbReference>
<feature type="domain" description="ABC transmembrane type-1" evidence="9">
    <location>
        <begin position="29"/>
        <end position="310"/>
    </location>
</feature>
<feature type="transmembrane region" description="Helical" evidence="7">
    <location>
        <begin position="138"/>
        <end position="157"/>
    </location>
</feature>
<dbReference type="Gene3D" id="3.40.50.300">
    <property type="entry name" value="P-loop containing nucleotide triphosphate hydrolases"/>
    <property type="match status" value="1"/>
</dbReference>
<dbReference type="PROSITE" id="PS00211">
    <property type="entry name" value="ABC_TRANSPORTER_1"/>
    <property type="match status" value="1"/>
</dbReference>
<dbReference type="SUPFAM" id="SSF90123">
    <property type="entry name" value="ABC transporter transmembrane region"/>
    <property type="match status" value="1"/>
</dbReference>
<accession>A0ABY8H4E9</accession>